<reference evidence="2" key="1">
    <citation type="journal article" date="2024" name="Proc. Natl. Acad. Sci. U.S.A.">
        <title>Extraordinary preservation of gene collinearity over three hundred million years revealed in homosporous lycophytes.</title>
        <authorList>
            <person name="Li C."/>
            <person name="Wickell D."/>
            <person name="Kuo L.Y."/>
            <person name="Chen X."/>
            <person name="Nie B."/>
            <person name="Liao X."/>
            <person name="Peng D."/>
            <person name="Ji J."/>
            <person name="Jenkins J."/>
            <person name="Williams M."/>
            <person name="Shu S."/>
            <person name="Plott C."/>
            <person name="Barry K."/>
            <person name="Rajasekar S."/>
            <person name="Grimwood J."/>
            <person name="Han X."/>
            <person name="Sun S."/>
            <person name="Hou Z."/>
            <person name="He W."/>
            <person name="Dai G."/>
            <person name="Sun C."/>
            <person name="Schmutz J."/>
            <person name="Leebens-Mack J.H."/>
            <person name="Li F.W."/>
            <person name="Wang L."/>
        </authorList>
    </citation>
    <scope>NUCLEOTIDE SEQUENCE [LARGE SCALE GENOMIC DNA]</scope>
    <source>
        <strain evidence="2">cv. PW_Plant_1</strain>
    </source>
</reference>
<name>A0ACC2CI45_DIPCM</name>
<evidence type="ECO:0000313" key="2">
    <source>
        <dbReference type="Proteomes" id="UP001162992"/>
    </source>
</evidence>
<keyword evidence="2" id="KW-1185">Reference proteome</keyword>
<gene>
    <name evidence="1" type="ORF">O6H91_10G069600</name>
</gene>
<dbReference type="EMBL" id="CM055101">
    <property type="protein sequence ID" value="KAJ7541662.1"/>
    <property type="molecule type" value="Genomic_DNA"/>
</dbReference>
<organism evidence="1 2">
    <name type="scientific">Diphasiastrum complanatum</name>
    <name type="common">Issler's clubmoss</name>
    <name type="synonym">Lycopodium complanatum</name>
    <dbReference type="NCBI Taxonomy" id="34168"/>
    <lineage>
        <taxon>Eukaryota</taxon>
        <taxon>Viridiplantae</taxon>
        <taxon>Streptophyta</taxon>
        <taxon>Embryophyta</taxon>
        <taxon>Tracheophyta</taxon>
        <taxon>Lycopodiopsida</taxon>
        <taxon>Lycopodiales</taxon>
        <taxon>Lycopodiaceae</taxon>
        <taxon>Lycopodioideae</taxon>
        <taxon>Diphasiastrum</taxon>
    </lineage>
</organism>
<proteinExistence type="predicted"/>
<sequence length="406" mass="45676">MGRARIPITWIKSDASRQVTYTKRRKGLKKKIEELAILCGVEACMICYGPQLGKPSSVPFSWGLPGVSQVISKYQSLSKEEQDKKKLDNKSLLEQQIKKLKLELRLRVEQNQKLEREQAYPLWDDRLNCYGIEDFKCLADYLAGKIRETYDRMTHLTTYHLQAADQDILGLTGSSTFNSKNNMFAAEGQSGGEYDFMSQTSSGFPRENVPRNLFRQVVSSLPSGHNQYSSPAFPGPQQAYDFPVQSSQEVYAIVTMPDMMSTEITNLNARSSHGEIPSDMHDQTITISTDHAAQMQQLRLQSTRKPLQLQNMQYGYVGSRSIAFFSPTVSASDISSPSTSQKELNLSTVLSEWPPDPTIVSQSSVMQIEDESTHRSSEPLHLDMHASLNEEGSLLNQQEQPAETQM</sequence>
<protein>
    <submittedName>
        <fullName evidence="1">Uncharacterized protein</fullName>
    </submittedName>
</protein>
<accession>A0ACC2CI45</accession>
<evidence type="ECO:0000313" key="1">
    <source>
        <dbReference type="EMBL" id="KAJ7541662.1"/>
    </source>
</evidence>
<dbReference type="Proteomes" id="UP001162992">
    <property type="component" value="Chromosome 10"/>
</dbReference>
<comment type="caution">
    <text evidence="1">The sequence shown here is derived from an EMBL/GenBank/DDBJ whole genome shotgun (WGS) entry which is preliminary data.</text>
</comment>